<feature type="transmembrane region" description="Helical" evidence="1">
    <location>
        <begin position="133"/>
        <end position="166"/>
    </location>
</feature>
<gene>
    <name evidence="2" type="ORF">GKE01_18215</name>
</gene>
<feature type="transmembrane region" description="Helical" evidence="1">
    <location>
        <begin position="103"/>
        <end position="121"/>
    </location>
</feature>
<evidence type="ECO:0008006" key="3">
    <source>
        <dbReference type="Google" id="ProtNLM"/>
    </source>
</evidence>
<feature type="transmembrane region" description="Helical" evidence="1">
    <location>
        <begin position="172"/>
        <end position="199"/>
    </location>
</feature>
<protein>
    <recommendedName>
        <fullName evidence="3">EpsG family protein</fullName>
    </recommendedName>
</protein>
<keyword evidence="1" id="KW-0472">Membrane</keyword>
<dbReference type="RefSeq" id="WP_010802975.1">
    <property type="nucleotide sequence ID" value="NZ_CAJSYT010000003.1"/>
</dbReference>
<evidence type="ECO:0000313" key="2">
    <source>
        <dbReference type="EMBL" id="MRY13380.1"/>
    </source>
</evidence>
<proteinExistence type="predicted"/>
<accession>A0A6G1ZHM7</accession>
<name>A0A6G1ZHM7_9BACT</name>
<feature type="transmembrane region" description="Helical" evidence="1">
    <location>
        <begin position="254"/>
        <end position="273"/>
    </location>
</feature>
<feature type="transmembrane region" description="Helical" evidence="1">
    <location>
        <begin position="206"/>
        <end position="228"/>
    </location>
</feature>
<comment type="caution">
    <text evidence="2">The sequence shown here is derived from an EMBL/GenBank/DDBJ whole genome shotgun (WGS) entry which is preliminary data.</text>
</comment>
<dbReference type="Pfam" id="PF14897">
    <property type="entry name" value="EpsG"/>
    <property type="match status" value="1"/>
</dbReference>
<feature type="transmembrane region" description="Helical" evidence="1">
    <location>
        <begin position="6"/>
        <end position="24"/>
    </location>
</feature>
<evidence type="ECO:0000256" key="1">
    <source>
        <dbReference type="SAM" id="Phobius"/>
    </source>
</evidence>
<dbReference type="EMBL" id="WKLP01000029">
    <property type="protein sequence ID" value="MRY13380.1"/>
    <property type="molecule type" value="Genomic_DNA"/>
</dbReference>
<feature type="transmembrane region" description="Helical" evidence="1">
    <location>
        <begin position="311"/>
        <end position="330"/>
    </location>
</feature>
<organism evidence="2">
    <name type="scientific">Parabacteroides goldsteinii</name>
    <dbReference type="NCBI Taxonomy" id="328812"/>
    <lineage>
        <taxon>Bacteria</taxon>
        <taxon>Pseudomonadati</taxon>
        <taxon>Bacteroidota</taxon>
        <taxon>Bacteroidia</taxon>
        <taxon>Bacteroidales</taxon>
        <taxon>Tannerellaceae</taxon>
        <taxon>Parabacteroides</taxon>
    </lineage>
</organism>
<keyword evidence="1" id="KW-1133">Transmembrane helix</keyword>
<dbReference type="InterPro" id="IPR049458">
    <property type="entry name" value="EpsG-like"/>
</dbReference>
<sequence>MIRAEYYVCIYLVVVTIMTLIYANKYKCYSLGKNETMLLVLLSLMMTLFIGFRPIYREFVDMMNYTLVYDYNLGMPFVFDWKSENLFFDNWFSFCSSSFFDKYIFFFSIALIYFIGAAVACRKLFKTHSVIAYLFFLGAFSTFSYGTNGIKAGAAMSIFFLAVAWWNNKVVAIILLWVALGFHHSMLLPISAFVLCYFVHKPKWFFYGWLICLFLSAAHVTSFMNVIADLVSGEDTRAADYLVTNVEWGGKSGFRYDFVLYSAMPVLVGYYLILKCHVESRTYHFMWSLYCVINAFWLICMYAQFTNRIAYLSWGIYPFVLCYPFLMVKFDDRQYKWLANIAFLHLGFTLFMNIIYD</sequence>
<keyword evidence="1" id="KW-0812">Transmembrane</keyword>
<reference evidence="2" key="1">
    <citation type="journal article" date="2019" name="Nat. Med.">
        <title>A library of human gut bacterial isolates paired with longitudinal multiomics data enables mechanistic microbiome research.</title>
        <authorList>
            <person name="Poyet M."/>
            <person name="Groussin M."/>
            <person name="Gibbons S.M."/>
            <person name="Avila-Pacheco J."/>
            <person name="Jiang X."/>
            <person name="Kearney S.M."/>
            <person name="Perrotta A.R."/>
            <person name="Berdy B."/>
            <person name="Zhao S."/>
            <person name="Lieberman T.D."/>
            <person name="Swanson P.K."/>
            <person name="Smith M."/>
            <person name="Roesemann S."/>
            <person name="Alexander J.E."/>
            <person name="Rich S.A."/>
            <person name="Livny J."/>
            <person name="Vlamakis H."/>
            <person name="Clish C."/>
            <person name="Bullock K."/>
            <person name="Deik A."/>
            <person name="Scott J."/>
            <person name="Pierce K.A."/>
            <person name="Xavier R.J."/>
            <person name="Alm E.J."/>
        </authorList>
    </citation>
    <scope>NUCLEOTIDE SEQUENCE</scope>
    <source>
        <strain evidence="2">BIOML-A4</strain>
    </source>
</reference>
<feature type="transmembrane region" description="Helical" evidence="1">
    <location>
        <begin position="36"/>
        <end position="56"/>
    </location>
</feature>
<dbReference type="AlphaFoldDB" id="A0A6G1ZHM7"/>
<feature type="transmembrane region" description="Helical" evidence="1">
    <location>
        <begin position="337"/>
        <end position="356"/>
    </location>
</feature>
<feature type="transmembrane region" description="Helical" evidence="1">
    <location>
        <begin position="285"/>
        <end position="305"/>
    </location>
</feature>